<evidence type="ECO:0000259" key="8">
    <source>
        <dbReference type="Pfam" id="PF25876"/>
    </source>
</evidence>
<dbReference type="Gene3D" id="2.40.30.170">
    <property type="match status" value="1"/>
</dbReference>
<dbReference type="Pfam" id="PF25917">
    <property type="entry name" value="BSH_RND"/>
    <property type="match status" value="1"/>
</dbReference>
<dbReference type="Pfam" id="PF25944">
    <property type="entry name" value="Beta-barrel_RND"/>
    <property type="match status" value="1"/>
</dbReference>
<dbReference type="InterPro" id="IPR058627">
    <property type="entry name" value="MdtA-like_C"/>
</dbReference>
<evidence type="ECO:0000259" key="11">
    <source>
        <dbReference type="Pfam" id="PF25967"/>
    </source>
</evidence>
<comment type="subcellular location">
    <subcellularLocation>
        <location evidence="1">Cell membrane</location>
    </subcellularLocation>
</comment>
<feature type="region of interest" description="Disordered" evidence="7">
    <location>
        <begin position="374"/>
        <end position="441"/>
    </location>
</feature>
<keyword evidence="5" id="KW-0997">Cell inner membrane</keyword>
<dbReference type="RefSeq" id="WP_186950928.1">
    <property type="nucleotide sequence ID" value="NZ_JACOGF010000025.1"/>
</dbReference>
<sequence length="441" mass="45630">MSKFKTLIIVVALAAIGGAAYTYFKPSGKAGGEGASAKAGSGNGTAGAAQNRPVSVSSIIAQKRDYDVRITANGVVAALNTVDIRPQVSSTIARVHIKEGQFVKAGDVLFTLDSRADEVNLAKAQAQLDKDLATMADYQRQLARSNDLVSKKFVAQSAADTSQTQVDTQQAVITSDKAAVNAARVALSYNRILAPSAGRTGIISVFPGSLVQPATATPLVTITQMDPVAISFPLPQRNLPDALESMRRSDSYVMANLPDTTIKFKGKLQFVDNAVDAASGTIKVKAVFDNKELKLWPGAYANLELSVQTLKDVVVVPQDAVIVGPRGSSVYIIDAEGKAVMKPVVVTNSFGTDAVVTGIDAGAKVVLDGKQNLRPGVSVKERNGDGKEGKEGKGKGEKADKGDKGDRGDKGGDQAGKNASKPDAPASAASAASTASAASAS</sequence>
<evidence type="ECO:0000313" key="13">
    <source>
        <dbReference type="Proteomes" id="UP000650424"/>
    </source>
</evidence>
<dbReference type="Gene3D" id="1.10.287.470">
    <property type="entry name" value="Helix hairpin bin"/>
    <property type="match status" value="1"/>
</dbReference>
<dbReference type="Pfam" id="PF25876">
    <property type="entry name" value="HH_MFP_RND"/>
    <property type="match status" value="1"/>
</dbReference>
<evidence type="ECO:0000259" key="9">
    <source>
        <dbReference type="Pfam" id="PF25917"/>
    </source>
</evidence>
<evidence type="ECO:0000256" key="4">
    <source>
        <dbReference type="ARBA" id="ARBA00022475"/>
    </source>
</evidence>
<evidence type="ECO:0000256" key="3">
    <source>
        <dbReference type="ARBA" id="ARBA00022448"/>
    </source>
</evidence>
<dbReference type="InterPro" id="IPR006143">
    <property type="entry name" value="RND_pump_MFP"/>
</dbReference>
<evidence type="ECO:0000256" key="2">
    <source>
        <dbReference type="ARBA" id="ARBA00009477"/>
    </source>
</evidence>
<reference evidence="12 13" key="1">
    <citation type="submission" date="2020-08" db="EMBL/GenBank/DDBJ databases">
        <title>Novel species isolated from subtropical streams in China.</title>
        <authorList>
            <person name="Lu H."/>
        </authorList>
    </citation>
    <scope>NUCLEOTIDE SEQUENCE [LARGE SCALE GENOMIC DNA]</scope>
    <source>
        <strain evidence="12 13">CY18W</strain>
    </source>
</reference>
<feature type="domain" description="Multidrug resistance protein MdtA-like beta-barrel" evidence="10">
    <location>
        <begin position="227"/>
        <end position="308"/>
    </location>
</feature>
<dbReference type="InterPro" id="IPR058625">
    <property type="entry name" value="MdtA-like_BSH"/>
</dbReference>
<dbReference type="PRINTS" id="PR01490">
    <property type="entry name" value="RTXTOXIND"/>
</dbReference>
<evidence type="ECO:0000256" key="7">
    <source>
        <dbReference type="SAM" id="MobiDB-lite"/>
    </source>
</evidence>
<comment type="caution">
    <text evidence="12">The sequence shown here is derived from an EMBL/GenBank/DDBJ whole genome shotgun (WGS) entry which is preliminary data.</text>
</comment>
<dbReference type="EMBL" id="JACOGF010000025">
    <property type="protein sequence ID" value="MBC3921093.1"/>
    <property type="molecule type" value="Genomic_DNA"/>
</dbReference>
<feature type="domain" description="Multidrug resistance protein MdtA-like barrel-sandwich hybrid" evidence="9">
    <location>
        <begin position="80"/>
        <end position="223"/>
    </location>
</feature>
<feature type="compositionally biased region" description="Low complexity" evidence="7">
    <location>
        <begin position="415"/>
        <end position="441"/>
    </location>
</feature>
<keyword evidence="4" id="KW-1003">Cell membrane</keyword>
<evidence type="ECO:0000256" key="6">
    <source>
        <dbReference type="ARBA" id="ARBA00023136"/>
    </source>
</evidence>
<keyword evidence="13" id="KW-1185">Reference proteome</keyword>
<evidence type="ECO:0000313" key="12">
    <source>
        <dbReference type="EMBL" id="MBC3921093.1"/>
    </source>
</evidence>
<dbReference type="Gene3D" id="2.40.50.100">
    <property type="match status" value="1"/>
</dbReference>
<dbReference type="NCBIfam" id="TIGR01730">
    <property type="entry name" value="RND_mfp"/>
    <property type="match status" value="1"/>
</dbReference>
<accession>A0ABR6ZYY3</accession>
<comment type="similarity">
    <text evidence="2">Belongs to the membrane fusion protein (MFP) (TC 8.A.1) family.</text>
</comment>
<dbReference type="PANTHER" id="PTHR30469:SF36">
    <property type="entry name" value="BLL3903 PROTEIN"/>
    <property type="match status" value="1"/>
</dbReference>
<feature type="domain" description="Multidrug resistance protein MdtA-like C-terminal permuted SH3" evidence="11">
    <location>
        <begin position="312"/>
        <end position="371"/>
    </location>
</feature>
<dbReference type="SUPFAM" id="SSF111369">
    <property type="entry name" value="HlyD-like secretion proteins"/>
    <property type="match status" value="1"/>
</dbReference>
<organism evidence="12 13">
    <name type="scientific">Undibacterium hunanense</name>
    <dbReference type="NCBI Taxonomy" id="2762292"/>
    <lineage>
        <taxon>Bacteria</taxon>
        <taxon>Pseudomonadati</taxon>
        <taxon>Pseudomonadota</taxon>
        <taxon>Betaproteobacteria</taxon>
        <taxon>Burkholderiales</taxon>
        <taxon>Oxalobacteraceae</taxon>
        <taxon>Undibacterium</taxon>
    </lineage>
</organism>
<feature type="compositionally biased region" description="Basic and acidic residues" evidence="7">
    <location>
        <begin position="379"/>
        <end position="412"/>
    </location>
</feature>
<proteinExistence type="inferred from homology"/>
<gene>
    <name evidence="12" type="ORF">H8L32_26760</name>
</gene>
<keyword evidence="3" id="KW-0813">Transport</keyword>
<evidence type="ECO:0000256" key="1">
    <source>
        <dbReference type="ARBA" id="ARBA00004236"/>
    </source>
</evidence>
<dbReference type="Proteomes" id="UP000650424">
    <property type="component" value="Unassembled WGS sequence"/>
</dbReference>
<dbReference type="InterPro" id="IPR058624">
    <property type="entry name" value="MdtA-like_HH"/>
</dbReference>
<feature type="domain" description="Multidrug resistance protein MdtA-like alpha-helical hairpin" evidence="8">
    <location>
        <begin position="121"/>
        <end position="189"/>
    </location>
</feature>
<dbReference type="PANTHER" id="PTHR30469">
    <property type="entry name" value="MULTIDRUG RESISTANCE PROTEIN MDTA"/>
    <property type="match status" value="1"/>
</dbReference>
<keyword evidence="6" id="KW-0472">Membrane</keyword>
<evidence type="ECO:0000256" key="5">
    <source>
        <dbReference type="ARBA" id="ARBA00022519"/>
    </source>
</evidence>
<evidence type="ECO:0000259" key="10">
    <source>
        <dbReference type="Pfam" id="PF25944"/>
    </source>
</evidence>
<name>A0ABR6ZYY3_9BURK</name>
<protein>
    <submittedName>
        <fullName evidence="12">Efflux RND transporter periplasmic adaptor subunit</fullName>
    </submittedName>
</protein>
<dbReference type="Gene3D" id="2.40.420.20">
    <property type="match status" value="1"/>
</dbReference>
<dbReference type="Pfam" id="PF25967">
    <property type="entry name" value="RND-MFP_C"/>
    <property type="match status" value="1"/>
</dbReference>
<dbReference type="InterPro" id="IPR058626">
    <property type="entry name" value="MdtA-like_b-barrel"/>
</dbReference>